<evidence type="ECO:0000256" key="9">
    <source>
        <dbReference type="ARBA" id="ARBA00023170"/>
    </source>
</evidence>
<gene>
    <name evidence="12" type="ORF">SYV04_11880</name>
</gene>
<dbReference type="Pfam" id="PF00512">
    <property type="entry name" value="HisKA"/>
    <property type="match status" value="1"/>
</dbReference>
<comment type="caution">
    <text evidence="12">The sequence shown here is derived from an EMBL/GenBank/DDBJ whole genome shotgun (WGS) entry which is preliminary data.</text>
</comment>
<accession>A0ABU5H2T0</accession>
<dbReference type="PROSITE" id="PS50046">
    <property type="entry name" value="PHYTOCHROME_2"/>
    <property type="match status" value="1"/>
</dbReference>
<dbReference type="EC" id="2.7.13.3" evidence="3"/>
<keyword evidence="13" id="KW-1185">Reference proteome</keyword>
<dbReference type="CDD" id="cd00082">
    <property type="entry name" value="HisKA"/>
    <property type="match status" value="1"/>
</dbReference>
<keyword evidence="8" id="KW-0157">Chromophore</keyword>
<keyword evidence="12" id="KW-0547">Nucleotide-binding</keyword>
<evidence type="ECO:0000313" key="13">
    <source>
        <dbReference type="Proteomes" id="UP001291309"/>
    </source>
</evidence>
<dbReference type="GO" id="GO:0005524">
    <property type="term" value="F:ATP binding"/>
    <property type="evidence" value="ECO:0007669"/>
    <property type="project" value="UniProtKB-KW"/>
</dbReference>
<evidence type="ECO:0000256" key="4">
    <source>
        <dbReference type="ARBA" id="ARBA00022543"/>
    </source>
</evidence>
<dbReference type="Gene3D" id="3.30.450.40">
    <property type="match status" value="1"/>
</dbReference>
<dbReference type="InterPro" id="IPR003661">
    <property type="entry name" value="HisK_dim/P_dom"/>
</dbReference>
<dbReference type="InterPro" id="IPR036097">
    <property type="entry name" value="HisK_dim/P_sf"/>
</dbReference>
<dbReference type="PROSITE" id="PS50109">
    <property type="entry name" value="HIS_KIN"/>
    <property type="match status" value="1"/>
</dbReference>
<dbReference type="Gene3D" id="1.10.287.130">
    <property type="match status" value="1"/>
</dbReference>
<dbReference type="SMART" id="SM00388">
    <property type="entry name" value="HisKA"/>
    <property type="match status" value="1"/>
</dbReference>
<keyword evidence="7" id="KW-0418">Kinase</keyword>
<dbReference type="PANTHER" id="PTHR42878:SF15">
    <property type="entry name" value="BACTERIOPHYTOCHROME"/>
    <property type="match status" value="1"/>
</dbReference>
<dbReference type="Gene3D" id="3.30.450.20">
    <property type="entry name" value="PAS domain"/>
    <property type="match status" value="1"/>
</dbReference>
<dbReference type="EMBL" id="JAXIVS010000003">
    <property type="protein sequence ID" value="MDY7227098.1"/>
    <property type="molecule type" value="Genomic_DNA"/>
</dbReference>
<dbReference type="InterPro" id="IPR050351">
    <property type="entry name" value="BphY/WalK/GraS-like"/>
</dbReference>
<evidence type="ECO:0000256" key="5">
    <source>
        <dbReference type="ARBA" id="ARBA00022606"/>
    </source>
</evidence>
<dbReference type="SUPFAM" id="SSF55785">
    <property type="entry name" value="PYP-like sensor domain (PAS domain)"/>
    <property type="match status" value="1"/>
</dbReference>
<dbReference type="Pfam" id="PF02518">
    <property type="entry name" value="HATPase_c"/>
    <property type="match status" value="1"/>
</dbReference>
<dbReference type="Gene3D" id="3.30.565.10">
    <property type="entry name" value="Histidine kinase-like ATPase, C-terminal domain"/>
    <property type="match status" value="1"/>
</dbReference>
<evidence type="ECO:0000259" key="10">
    <source>
        <dbReference type="PROSITE" id="PS50046"/>
    </source>
</evidence>
<evidence type="ECO:0000256" key="6">
    <source>
        <dbReference type="ARBA" id="ARBA00022679"/>
    </source>
</evidence>
<sequence>MSLPTHEVDLSQCDREPIHLLGGIQPHGVLLAFEGPQRTLAVVSANAQALLGSPPQELLGKSLEQVLPAQVLARLGAPSPAGSARVELGGTAFRALWHESDGLTVLELEPAEADASTEEHSLEWVRRLVSPLPGAQGAQALLQAAADAVRALTGFDRVMVYRFDADWHGEVLAESRAEGVDSFLGMHFPASDIPTQARALYTRNPLRLIADARARPVPLVPVVLPGRGRPLDLSGAALRSVSPVHLEYLHNMGVEASFSLSLLQDGKLWGLIACHHHAPLHVSHERRRACEVFTRLLTLQLEAEQRAGEALEHSRRARLLEKLATELGHAKAPLADCLPQHAALMLEPLGATGAALLLGEAPVEVGATPSEQELAALVPWLMAQPFETVFHTERLGALYPPLAERADVAAGLLAVRLDPAAPRFALWFRSEVARTVTWAGNPQKPAVPEPGQHRLHPRASFRAWTETVRGASRPWTRADLEAAESFRGALVGVVLRQAEELSRLSQALARSNAELDAFGHTVAHDLQEPMRGIRQYAEFLREDHGKSLGQEGTSYLDSIFWLAQRSGEMLEGLFEYSRVGRLELAWGEVDMQDLLEEVLQLLSARLEQGRVEVRVPRRLPTVRCDAIRIRQVWINLLSNAVKYQEGSAPWIEVGYHGPGDARPAAARRSDAPYVFYVRDPGIGIHARFHEAIFELFRRLHPEQAYGGGTGAGLAIARRLVGLHGGKLWVDSALGQGSTFYFTLGRGLG</sequence>
<dbReference type="InterPro" id="IPR003594">
    <property type="entry name" value="HATPase_dom"/>
</dbReference>
<evidence type="ECO:0000256" key="2">
    <source>
        <dbReference type="ARBA" id="ARBA00006402"/>
    </source>
</evidence>
<evidence type="ECO:0000259" key="11">
    <source>
        <dbReference type="PROSITE" id="PS50109"/>
    </source>
</evidence>
<name>A0ABU5H2T0_9BACT</name>
<dbReference type="SUPFAM" id="SSF55781">
    <property type="entry name" value="GAF domain-like"/>
    <property type="match status" value="2"/>
</dbReference>
<dbReference type="InterPro" id="IPR035965">
    <property type="entry name" value="PAS-like_dom_sf"/>
</dbReference>
<dbReference type="InterPro" id="IPR005467">
    <property type="entry name" value="His_kinase_dom"/>
</dbReference>
<dbReference type="SUPFAM" id="SSF47384">
    <property type="entry name" value="Homodimeric domain of signal transducing histidine kinase"/>
    <property type="match status" value="1"/>
</dbReference>
<evidence type="ECO:0000256" key="7">
    <source>
        <dbReference type="ARBA" id="ARBA00022777"/>
    </source>
</evidence>
<comment type="similarity">
    <text evidence="2">In the N-terminal section; belongs to the phytochrome family.</text>
</comment>
<feature type="domain" description="Histidine kinase" evidence="11">
    <location>
        <begin position="521"/>
        <end position="747"/>
    </location>
</feature>
<dbReference type="PRINTS" id="PR01033">
    <property type="entry name" value="PHYTOCHROME"/>
</dbReference>
<dbReference type="RefSeq" id="WP_321545813.1">
    <property type="nucleotide sequence ID" value="NZ_JAXIVS010000003.1"/>
</dbReference>
<dbReference type="Proteomes" id="UP001291309">
    <property type="component" value="Unassembled WGS sequence"/>
</dbReference>
<dbReference type="InterPro" id="IPR003018">
    <property type="entry name" value="GAF"/>
</dbReference>
<keyword evidence="9" id="KW-0675">Receptor</keyword>
<dbReference type="SUPFAM" id="SSF55874">
    <property type="entry name" value="ATPase domain of HSP90 chaperone/DNA topoisomerase II/histidine kinase"/>
    <property type="match status" value="1"/>
</dbReference>
<dbReference type="InterPro" id="IPR013515">
    <property type="entry name" value="Phytochrome_cen-reg"/>
</dbReference>
<keyword evidence="6" id="KW-0808">Transferase</keyword>
<evidence type="ECO:0000256" key="8">
    <source>
        <dbReference type="ARBA" id="ARBA00022991"/>
    </source>
</evidence>
<dbReference type="SMART" id="SM00065">
    <property type="entry name" value="GAF"/>
    <property type="match status" value="1"/>
</dbReference>
<keyword evidence="5" id="KW-0716">Sensory transduction</keyword>
<dbReference type="InterPro" id="IPR016132">
    <property type="entry name" value="Phyto_chromo_attachment"/>
</dbReference>
<dbReference type="Pfam" id="PF08446">
    <property type="entry name" value="PAS_2"/>
    <property type="match status" value="1"/>
</dbReference>
<reference evidence="12 13" key="1">
    <citation type="submission" date="2023-12" db="EMBL/GenBank/DDBJ databases">
        <title>the genome sequence of Hyalangium sp. s54d21.</title>
        <authorList>
            <person name="Zhang X."/>
        </authorList>
    </citation>
    <scope>NUCLEOTIDE SEQUENCE [LARGE SCALE GENOMIC DNA]</scope>
    <source>
        <strain evidence="13">s54d21</strain>
    </source>
</reference>
<dbReference type="InterPro" id="IPR013654">
    <property type="entry name" value="PAS_2"/>
</dbReference>
<evidence type="ECO:0000313" key="12">
    <source>
        <dbReference type="EMBL" id="MDY7227098.1"/>
    </source>
</evidence>
<evidence type="ECO:0000256" key="3">
    <source>
        <dbReference type="ARBA" id="ARBA00012438"/>
    </source>
</evidence>
<dbReference type="PANTHER" id="PTHR42878">
    <property type="entry name" value="TWO-COMPONENT HISTIDINE KINASE"/>
    <property type="match status" value="1"/>
</dbReference>
<comment type="catalytic activity">
    <reaction evidence="1">
        <text>ATP + protein L-histidine = ADP + protein N-phospho-L-histidine.</text>
        <dbReference type="EC" id="2.7.13.3"/>
    </reaction>
</comment>
<dbReference type="InterPro" id="IPR029016">
    <property type="entry name" value="GAF-like_dom_sf"/>
</dbReference>
<dbReference type="Pfam" id="PF01590">
    <property type="entry name" value="GAF"/>
    <property type="match status" value="1"/>
</dbReference>
<keyword evidence="4" id="KW-0600">Photoreceptor protein</keyword>
<keyword evidence="12" id="KW-0067">ATP-binding</keyword>
<dbReference type="SMART" id="SM00387">
    <property type="entry name" value="HATPase_c"/>
    <property type="match status" value="1"/>
</dbReference>
<feature type="domain" description="Phytochrome chromophore attachment site" evidence="10">
    <location>
        <begin position="137"/>
        <end position="295"/>
    </location>
</feature>
<dbReference type="Pfam" id="PF00360">
    <property type="entry name" value="PHY"/>
    <property type="match status" value="1"/>
</dbReference>
<organism evidence="12 13">
    <name type="scientific">Hyalangium rubrum</name>
    <dbReference type="NCBI Taxonomy" id="3103134"/>
    <lineage>
        <taxon>Bacteria</taxon>
        <taxon>Pseudomonadati</taxon>
        <taxon>Myxococcota</taxon>
        <taxon>Myxococcia</taxon>
        <taxon>Myxococcales</taxon>
        <taxon>Cystobacterineae</taxon>
        <taxon>Archangiaceae</taxon>
        <taxon>Hyalangium</taxon>
    </lineage>
</organism>
<dbReference type="InterPro" id="IPR036890">
    <property type="entry name" value="HATPase_C_sf"/>
</dbReference>
<dbReference type="InterPro" id="IPR043150">
    <property type="entry name" value="Phytochrome_PHY_sf"/>
</dbReference>
<dbReference type="Gene3D" id="3.30.450.270">
    <property type="match status" value="1"/>
</dbReference>
<protein>
    <recommendedName>
        <fullName evidence="3">histidine kinase</fullName>
        <ecNumber evidence="3">2.7.13.3</ecNumber>
    </recommendedName>
</protein>
<dbReference type="InterPro" id="IPR001294">
    <property type="entry name" value="Phytochrome"/>
</dbReference>
<evidence type="ECO:0000256" key="1">
    <source>
        <dbReference type="ARBA" id="ARBA00000085"/>
    </source>
</evidence>
<proteinExistence type="inferred from homology"/>